<dbReference type="AlphaFoldDB" id="A0AAD1ULR4"/>
<protein>
    <submittedName>
        <fullName evidence="1">Uncharacterized protein</fullName>
    </submittedName>
</protein>
<keyword evidence="2" id="KW-1185">Reference proteome</keyword>
<organism evidence="1 2">
    <name type="scientific">Euplotes crassus</name>
    <dbReference type="NCBI Taxonomy" id="5936"/>
    <lineage>
        <taxon>Eukaryota</taxon>
        <taxon>Sar</taxon>
        <taxon>Alveolata</taxon>
        <taxon>Ciliophora</taxon>
        <taxon>Intramacronucleata</taxon>
        <taxon>Spirotrichea</taxon>
        <taxon>Hypotrichia</taxon>
        <taxon>Euplotida</taxon>
        <taxon>Euplotidae</taxon>
        <taxon>Moneuplotes</taxon>
    </lineage>
</organism>
<comment type="caution">
    <text evidence="1">The sequence shown here is derived from an EMBL/GenBank/DDBJ whole genome shotgun (WGS) entry which is preliminary data.</text>
</comment>
<proteinExistence type="predicted"/>
<reference evidence="1" key="1">
    <citation type="submission" date="2023-07" db="EMBL/GenBank/DDBJ databases">
        <authorList>
            <consortium name="AG Swart"/>
            <person name="Singh M."/>
            <person name="Singh A."/>
            <person name="Seah K."/>
            <person name="Emmerich C."/>
        </authorList>
    </citation>
    <scope>NUCLEOTIDE SEQUENCE</scope>
    <source>
        <strain evidence="1">DP1</strain>
    </source>
</reference>
<dbReference type="Proteomes" id="UP001295684">
    <property type="component" value="Unassembled WGS sequence"/>
</dbReference>
<accession>A0AAD1ULR4</accession>
<dbReference type="EMBL" id="CAMPGE010008593">
    <property type="protein sequence ID" value="CAI2367485.1"/>
    <property type="molecule type" value="Genomic_DNA"/>
</dbReference>
<sequence>MSSKILVNSFYTNQNIWDGDCQAIEEDDCTPQIPNATRQFMNTLKDNKGKVNKKDFEDGYCNTNPTIGPCGQEEPSTSQIITKNSEIRLKYKKRWQFLKPKTHYVSLPTNWIDQKSDKKELQALRRVPSSDILRSLLP</sequence>
<evidence type="ECO:0000313" key="2">
    <source>
        <dbReference type="Proteomes" id="UP001295684"/>
    </source>
</evidence>
<gene>
    <name evidence="1" type="ORF">ECRASSUSDP1_LOCUS8771</name>
</gene>
<name>A0AAD1ULR4_EUPCR</name>
<evidence type="ECO:0000313" key="1">
    <source>
        <dbReference type="EMBL" id="CAI2367485.1"/>
    </source>
</evidence>